<proteinExistence type="predicted"/>
<name>A0A941FH58_9BACI</name>
<protein>
    <submittedName>
        <fullName evidence="2">Uncharacterized protein</fullName>
    </submittedName>
</protein>
<dbReference type="AlphaFoldDB" id="A0A941FH58"/>
<evidence type="ECO:0000313" key="3">
    <source>
        <dbReference type="Proteomes" id="UP000680045"/>
    </source>
</evidence>
<keyword evidence="1" id="KW-1133">Transmembrane helix</keyword>
<evidence type="ECO:0000256" key="1">
    <source>
        <dbReference type="SAM" id="Phobius"/>
    </source>
</evidence>
<comment type="caution">
    <text evidence="2">The sequence shown here is derived from an EMBL/GenBank/DDBJ whole genome shotgun (WGS) entry which is preliminary data.</text>
</comment>
<feature type="transmembrane region" description="Helical" evidence="1">
    <location>
        <begin position="7"/>
        <end position="28"/>
    </location>
</feature>
<evidence type="ECO:0000313" key="2">
    <source>
        <dbReference type="EMBL" id="MBR8644713.1"/>
    </source>
</evidence>
<dbReference type="Proteomes" id="UP000680045">
    <property type="component" value="Unassembled WGS sequence"/>
</dbReference>
<feature type="transmembrane region" description="Helical" evidence="1">
    <location>
        <begin position="61"/>
        <end position="84"/>
    </location>
</feature>
<accession>A0A941FH58</accession>
<dbReference type="EMBL" id="JAGTPW010000015">
    <property type="protein sequence ID" value="MBR8644713.1"/>
    <property type="molecule type" value="Genomic_DNA"/>
</dbReference>
<keyword evidence="1" id="KW-0472">Membrane</keyword>
<reference evidence="2" key="1">
    <citation type="submission" date="2021-04" db="EMBL/GenBank/DDBJ databases">
        <title>Whole genome sequencing of Enterococci isolates from hospitalized patients.</title>
        <authorList>
            <person name="Ogoti B.M."/>
            <person name="Onyambu F.G."/>
        </authorList>
    </citation>
    <scope>NUCLEOTIDE SEQUENCE</scope>
    <source>
        <strain evidence="2">242</strain>
    </source>
</reference>
<gene>
    <name evidence="2" type="ORF">KEH51_10435</name>
</gene>
<feature type="transmembrane region" description="Helical" evidence="1">
    <location>
        <begin position="34"/>
        <end position="52"/>
    </location>
</feature>
<keyword evidence="1" id="KW-0812">Transmembrane</keyword>
<sequence>MRKYLGIISFSLIILVICFFAANITRVIDPGVTTFRILMIFGIIISFSFSFLSEKGLWRKFALGLSIFVGFVYFMAVELMRLVFQGNGF</sequence>
<organism evidence="2 3">
    <name type="scientific">Peribacillus frigoritolerans</name>
    <dbReference type="NCBI Taxonomy" id="450367"/>
    <lineage>
        <taxon>Bacteria</taxon>
        <taxon>Bacillati</taxon>
        <taxon>Bacillota</taxon>
        <taxon>Bacilli</taxon>
        <taxon>Bacillales</taxon>
        <taxon>Bacillaceae</taxon>
        <taxon>Peribacillus</taxon>
    </lineage>
</organism>